<feature type="signal peptide" evidence="2">
    <location>
        <begin position="1"/>
        <end position="30"/>
    </location>
</feature>
<evidence type="ECO:0000256" key="2">
    <source>
        <dbReference type="SAM" id="SignalP"/>
    </source>
</evidence>
<dbReference type="AlphaFoldDB" id="A0A7R9GG30"/>
<dbReference type="Proteomes" id="UP000678499">
    <property type="component" value="Unassembled WGS sequence"/>
</dbReference>
<name>A0A7R9GG30_9CRUS</name>
<evidence type="ECO:0000256" key="1">
    <source>
        <dbReference type="SAM" id="MobiDB-lite"/>
    </source>
</evidence>
<protein>
    <submittedName>
        <fullName evidence="3">Uncharacterized protein</fullName>
    </submittedName>
</protein>
<gene>
    <name evidence="3" type="ORF">NMOB1V02_LOCUS8773</name>
</gene>
<sequence length="325" mass="37397">MDRTWIRMLSVKVNIVFLATCSAMITVTFAQHDQPLDHSWNPLTNQQHIDNAGQHQVDQRLNQDQKWLNPELQERLDASARNPQDPSLLAQQGWGNHFDARRNHFSGGNVYLNRDFKQYLGPNGVPVGEYAYDYVNLDHQDPVPEPFNEDNEQWEPSSIQAMITVTFAQHDQPLDHSWNPLTNQQRIDNVGQHQVDQILNQDQKWLNPELQERLDASARNPQYPSLLAQQGWGNHFDARRNHFSGGNVYLNRDFKQYLGPNGVPVGEFAYDYVNLDHQDPVPEPFNEDNEQWEPSSIQELDGKGRSEVISHDDADPSDKVTSSLQ</sequence>
<accession>A0A7R9GG30</accession>
<dbReference type="EMBL" id="OA884672">
    <property type="protein sequence ID" value="CAD7281121.1"/>
    <property type="molecule type" value="Genomic_DNA"/>
</dbReference>
<feature type="compositionally biased region" description="Basic and acidic residues" evidence="1">
    <location>
        <begin position="300"/>
        <end position="318"/>
    </location>
</feature>
<organism evidence="3">
    <name type="scientific">Notodromas monacha</name>
    <dbReference type="NCBI Taxonomy" id="399045"/>
    <lineage>
        <taxon>Eukaryota</taxon>
        <taxon>Metazoa</taxon>
        <taxon>Ecdysozoa</taxon>
        <taxon>Arthropoda</taxon>
        <taxon>Crustacea</taxon>
        <taxon>Oligostraca</taxon>
        <taxon>Ostracoda</taxon>
        <taxon>Podocopa</taxon>
        <taxon>Podocopida</taxon>
        <taxon>Cypridocopina</taxon>
        <taxon>Cypridoidea</taxon>
        <taxon>Cyprididae</taxon>
        <taxon>Notodromas</taxon>
    </lineage>
</organism>
<dbReference type="EMBL" id="CAJPEX010002635">
    <property type="protein sequence ID" value="CAG0921273.1"/>
    <property type="molecule type" value="Genomic_DNA"/>
</dbReference>
<evidence type="ECO:0000313" key="4">
    <source>
        <dbReference type="Proteomes" id="UP000678499"/>
    </source>
</evidence>
<proteinExistence type="predicted"/>
<reference evidence="3" key="1">
    <citation type="submission" date="2020-11" db="EMBL/GenBank/DDBJ databases">
        <authorList>
            <person name="Tran Van P."/>
        </authorList>
    </citation>
    <scope>NUCLEOTIDE SEQUENCE</scope>
</reference>
<keyword evidence="2" id="KW-0732">Signal</keyword>
<evidence type="ECO:0000313" key="3">
    <source>
        <dbReference type="EMBL" id="CAD7281121.1"/>
    </source>
</evidence>
<feature type="region of interest" description="Disordered" evidence="1">
    <location>
        <begin position="279"/>
        <end position="325"/>
    </location>
</feature>
<feature type="chain" id="PRO_5036210835" evidence="2">
    <location>
        <begin position="31"/>
        <end position="325"/>
    </location>
</feature>
<keyword evidence="4" id="KW-1185">Reference proteome</keyword>